<reference evidence="7" key="1">
    <citation type="submission" date="2021-03" db="EMBL/GenBank/DDBJ databases">
        <title>Genomic Encyclopedia of Type Strains, Phase IV (KMG-IV): sequencing the most valuable type-strain genomes for metagenomic binning, comparative biology and taxonomic classification.</title>
        <authorList>
            <person name="Goeker M."/>
        </authorList>
    </citation>
    <scope>NUCLEOTIDE SEQUENCE</scope>
    <source>
        <strain evidence="7">DSM 107338</strain>
    </source>
</reference>
<keyword evidence="3" id="KW-0805">Transcription regulation</keyword>
<keyword evidence="4" id="KW-0238">DNA-binding</keyword>
<keyword evidence="8" id="KW-1185">Reference proteome</keyword>
<evidence type="ECO:0000259" key="6">
    <source>
        <dbReference type="PROSITE" id="PS50932"/>
    </source>
</evidence>
<dbReference type="GO" id="GO:0003700">
    <property type="term" value="F:DNA-binding transcription factor activity"/>
    <property type="evidence" value="ECO:0007669"/>
    <property type="project" value="TreeGrafter"/>
</dbReference>
<dbReference type="Proteomes" id="UP001138793">
    <property type="component" value="Unassembled WGS sequence"/>
</dbReference>
<dbReference type="RefSeq" id="WP_149474199.1">
    <property type="nucleotide sequence ID" value="NZ_JAGGMB010000027.1"/>
</dbReference>
<dbReference type="AlphaFoldDB" id="A0A9X0Z2P7"/>
<dbReference type="EMBL" id="JAGGMB010000027">
    <property type="protein sequence ID" value="MBP2080069.1"/>
    <property type="molecule type" value="Genomic_DNA"/>
</dbReference>
<feature type="domain" description="HTH lacI-type" evidence="6">
    <location>
        <begin position="2"/>
        <end position="56"/>
    </location>
</feature>
<dbReference type="Pfam" id="PF00356">
    <property type="entry name" value="LacI"/>
    <property type="match status" value="1"/>
</dbReference>
<sequence length="324" mass="36222">MTTIRDVAKLANVSVATVSRVINNNGYVNESTMQRVRQAIEQLNYRPNDVARSLFKGKSKMIALFVPDIMNPFFPELARAVEDISNKHGYTFILCNTDNQNDKEITYLNALLQKSIDGIILVSSTMTTSQVKDMKVPLIALDRKINPNLISVTVNNYEGARQAVQYLKKQGCKRIAHISGPENISNARERFRGYLDEVRDEEWFNSDFICVGNYAVNDAFEATKKLLQSNPEIDGIFVANDLMGVGVLKAAESLKIKIPNELSVIGFDGIELGNITSPSLTTMAQPIYNIGKRAAEILIQKIEHPNTVIKSEEHKVKLITREST</sequence>
<evidence type="ECO:0000256" key="5">
    <source>
        <dbReference type="ARBA" id="ARBA00023163"/>
    </source>
</evidence>
<gene>
    <name evidence="7" type="ORF">J2Z64_004381</name>
</gene>
<dbReference type="OrthoDB" id="9796186at2"/>
<dbReference type="Gene3D" id="1.10.260.40">
    <property type="entry name" value="lambda repressor-like DNA-binding domains"/>
    <property type="match status" value="1"/>
</dbReference>
<keyword evidence="2" id="KW-0678">Repressor</keyword>
<accession>A0A9X0Z2P7</accession>
<dbReference type="InterPro" id="IPR028082">
    <property type="entry name" value="Peripla_BP_I"/>
</dbReference>
<dbReference type="PANTHER" id="PTHR30146:SF95">
    <property type="entry name" value="RIBOSE OPERON REPRESSOR"/>
    <property type="match status" value="1"/>
</dbReference>
<comment type="caution">
    <text evidence="7">The sequence shown here is derived from an EMBL/GenBank/DDBJ whole genome shotgun (WGS) entry which is preliminary data.</text>
</comment>
<proteinExistence type="predicted"/>
<dbReference type="Gene3D" id="3.40.50.2300">
    <property type="match status" value="2"/>
</dbReference>
<dbReference type="SMART" id="SM00354">
    <property type="entry name" value="HTH_LACI"/>
    <property type="match status" value="1"/>
</dbReference>
<evidence type="ECO:0000256" key="4">
    <source>
        <dbReference type="ARBA" id="ARBA00023125"/>
    </source>
</evidence>
<dbReference type="InterPro" id="IPR000843">
    <property type="entry name" value="HTH_LacI"/>
</dbReference>
<evidence type="ECO:0000313" key="7">
    <source>
        <dbReference type="EMBL" id="MBP2080069.1"/>
    </source>
</evidence>
<dbReference type="InterPro" id="IPR001761">
    <property type="entry name" value="Peripla_BP/Lac1_sug-bd_dom"/>
</dbReference>
<evidence type="ECO:0000313" key="8">
    <source>
        <dbReference type="Proteomes" id="UP001138793"/>
    </source>
</evidence>
<dbReference type="CDD" id="cd01392">
    <property type="entry name" value="HTH_LacI"/>
    <property type="match status" value="1"/>
</dbReference>
<protein>
    <recommendedName>
        <fullName evidence="1">Catabolite control protein A</fullName>
    </recommendedName>
</protein>
<dbReference type="SUPFAM" id="SSF47413">
    <property type="entry name" value="lambda repressor-like DNA-binding domains"/>
    <property type="match status" value="1"/>
</dbReference>
<dbReference type="GO" id="GO:0000976">
    <property type="term" value="F:transcription cis-regulatory region binding"/>
    <property type="evidence" value="ECO:0007669"/>
    <property type="project" value="TreeGrafter"/>
</dbReference>
<evidence type="ECO:0000256" key="2">
    <source>
        <dbReference type="ARBA" id="ARBA00022491"/>
    </source>
</evidence>
<dbReference type="FunFam" id="1.10.260.40:FF:000002">
    <property type="entry name" value="HTH-type transcriptional repressor PurR"/>
    <property type="match status" value="1"/>
</dbReference>
<dbReference type="Pfam" id="PF00532">
    <property type="entry name" value="Peripla_BP_1"/>
    <property type="match status" value="1"/>
</dbReference>
<keyword evidence="5" id="KW-0804">Transcription</keyword>
<dbReference type="InterPro" id="IPR010982">
    <property type="entry name" value="Lambda_DNA-bd_dom_sf"/>
</dbReference>
<dbReference type="CDD" id="cd06267">
    <property type="entry name" value="PBP1_LacI_sugar_binding-like"/>
    <property type="match status" value="1"/>
</dbReference>
<dbReference type="PROSITE" id="PS00356">
    <property type="entry name" value="HTH_LACI_1"/>
    <property type="match status" value="1"/>
</dbReference>
<evidence type="ECO:0000256" key="1">
    <source>
        <dbReference type="ARBA" id="ARBA00019435"/>
    </source>
</evidence>
<dbReference type="PROSITE" id="PS50932">
    <property type="entry name" value="HTH_LACI_2"/>
    <property type="match status" value="1"/>
</dbReference>
<dbReference type="PANTHER" id="PTHR30146">
    <property type="entry name" value="LACI-RELATED TRANSCRIPTIONAL REPRESSOR"/>
    <property type="match status" value="1"/>
</dbReference>
<organism evidence="7 8">
    <name type="scientific">Oceanobacillus polygoni</name>
    <dbReference type="NCBI Taxonomy" id="1235259"/>
    <lineage>
        <taxon>Bacteria</taxon>
        <taxon>Bacillati</taxon>
        <taxon>Bacillota</taxon>
        <taxon>Bacilli</taxon>
        <taxon>Bacillales</taxon>
        <taxon>Bacillaceae</taxon>
        <taxon>Oceanobacillus</taxon>
    </lineage>
</organism>
<dbReference type="PRINTS" id="PR00036">
    <property type="entry name" value="HTHLACI"/>
</dbReference>
<dbReference type="SUPFAM" id="SSF53822">
    <property type="entry name" value="Periplasmic binding protein-like I"/>
    <property type="match status" value="1"/>
</dbReference>
<name>A0A9X0Z2P7_9BACI</name>
<evidence type="ECO:0000256" key="3">
    <source>
        <dbReference type="ARBA" id="ARBA00023015"/>
    </source>
</evidence>